<feature type="transmembrane region" description="Helical" evidence="1">
    <location>
        <begin position="40"/>
        <end position="62"/>
    </location>
</feature>
<evidence type="ECO:0000313" key="2">
    <source>
        <dbReference type="EMBL" id="MEX6632023.1"/>
    </source>
</evidence>
<dbReference type="EMBL" id="JBEHZE010000001">
    <property type="protein sequence ID" value="MEX6632023.1"/>
    <property type="molecule type" value="Genomic_DNA"/>
</dbReference>
<keyword evidence="1" id="KW-1133">Transmembrane helix</keyword>
<protein>
    <submittedName>
        <fullName evidence="2">Uncharacterized protein</fullName>
    </submittedName>
</protein>
<dbReference type="RefSeq" id="WP_369311693.1">
    <property type="nucleotide sequence ID" value="NZ_JBEHZE010000001.1"/>
</dbReference>
<accession>A0ABV3Z0K4</accession>
<evidence type="ECO:0000256" key="1">
    <source>
        <dbReference type="SAM" id="Phobius"/>
    </source>
</evidence>
<keyword evidence="1" id="KW-0472">Membrane</keyword>
<proteinExistence type="predicted"/>
<keyword evidence="3" id="KW-1185">Reference proteome</keyword>
<keyword evidence="1" id="KW-0812">Transmembrane</keyword>
<comment type="caution">
    <text evidence="2">The sequence shown here is derived from an EMBL/GenBank/DDBJ whole genome shotgun (WGS) entry which is preliminary data.</text>
</comment>
<organism evidence="2 3">
    <name type="scientific">Hyphococcus lacteus</name>
    <dbReference type="NCBI Taxonomy" id="3143536"/>
    <lineage>
        <taxon>Bacteria</taxon>
        <taxon>Pseudomonadati</taxon>
        <taxon>Pseudomonadota</taxon>
        <taxon>Alphaproteobacteria</taxon>
        <taxon>Parvularculales</taxon>
        <taxon>Parvularculaceae</taxon>
        <taxon>Hyphococcus</taxon>
    </lineage>
</organism>
<reference evidence="2 3" key="1">
    <citation type="submission" date="2024-05" db="EMBL/GenBank/DDBJ databases">
        <title>Three bacterial strains, DH-69, EH-24, and ECK-19 isolated from coastal sediments.</title>
        <authorList>
            <person name="Ye Y.-Q."/>
            <person name="Du Z.-J."/>
        </authorList>
    </citation>
    <scope>NUCLEOTIDE SEQUENCE [LARGE SCALE GENOMIC DNA]</scope>
    <source>
        <strain evidence="2 3">ECK-19</strain>
    </source>
</reference>
<gene>
    <name evidence="2" type="ORF">ABFZ84_00530</name>
</gene>
<feature type="transmembrane region" description="Helical" evidence="1">
    <location>
        <begin position="12"/>
        <end position="34"/>
    </location>
</feature>
<evidence type="ECO:0000313" key="3">
    <source>
        <dbReference type="Proteomes" id="UP001560685"/>
    </source>
</evidence>
<dbReference type="Proteomes" id="UP001560685">
    <property type="component" value="Unassembled WGS sequence"/>
</dbReference>
<name>A0ABV3Z0K4_9PROT</name>
<sequence length="80" mass="8813">MNPIEDQKRKEAVKALMNIAMLEGVVLLGVVGTYLYTNNIVHLIGGIVGSTLIFGPMFVRWFNEHGKALKAKPNSDLKSD</sequence>